<dbReference type="EMBL" id="JACXZS010000001">
    <property type="protein sequence ID" value="MBD3940490.1"/>
    <property type="molecule type" value="Genomic_DNA"/>
</dbReference>
<evidence type="ECO:0000259" key="4">
    <source>
        <dbReference type="Pfam" id="PF13649"/>
    </source>
</evidence>
<proteinExistence type="predicted"/>
<name>A0ABR8NIG8_9MICO</name>
<evidence type="ECO:0000256" key="1">
    <source>
        <dbReference type="ARBA" id="ARBA00022603"/>
    </source>
</evidence>
<evidence type="ECO:0000256" key="3">
    <source>
        <dbReference type="SAM" id="MobiDB-lite"/>
    </source>
</evidence>
<dbReference type="Gene3D" id="3.40.50.150">
    <property type="entry name" value="Vaccinia Virus protein VP39"/>
    <property type="match status" value="1"/>
</dbReference>
<evidence type="ECO:0000256" key="2">
    <source>
        <dbReference type="ARBA" id="ARBA00022679"/>
    </source>
</evidence>
<dbReference type="Proteomes" id="UP000598426">
    <property type="component" value="Unassembled WGS sequence"/>
</dbReference>
<dbReference type="PANTHER" id="PTHR43861">
    <property type="entry name" value="TRANS-ACONITATE 2-METHYLTRANSFERASE-RELATED"/>
    <property type="match status" value="1"/>
</dbReference>
<feature type="domain" description="Methyltransferase" evidence="4">
    <location>
        <begin position="53"/>
        <end position="143"/>
    </location>
</feature>
<dbReference type="CDD" id="cd02440">
    <property type="entry name" value="AdoMet_MTases"/>
    <property type="match status" value="1"/>
</dbReference>
<sequence length="235" mass="25349">MESEHVGVRSAEVRAAYGARSAEYIELFGTVDAATAADRRLILDWARGVGGPVLDIGSGPGHWTDFLMRNGVAAEGIEMVPEFLDHARTRFPDVSFRAGRLPDLDIPDASAAGILSWFSLIHLTPDEMPTALAELARVIRPGGGLLVGFFTGERLEAFPHAVVTAYYWPVEELSRLLVEADFRVLATSSRADPGVRLQAVITAERTQGVRPQPENAGRDQRAAAMPEGAPRSSSS</sequence>
<accession>A0ABR8NIG8</accession>
<dbReference type="InterPro" id="IPR029063">
    <property type="entry name" value="SAM-dependent_MTases_sf"/>
</dbReference>
<keyword evidence="6" id="KW-1185">Reference proteome</keyword>
<dbReference type="RefSeq" id="WP_191170106.1">
    <property type="nucleotide sequence ID" value="NZ_JACXZS010000001.1"/>
</dbReference>
<dbReference type="PANTHER" id="PTHR43861:SF1">
    <property type="entry name" value="TRANS-ACONITATE 2-METHYLTRANSFERASE"/>
    <property type="match status" value="1"/>
</dbReference>
<gene>
    <name evidence="5" type="ORF">IF188_02095</name>
</gene>
<keyword evidence="1 5" id="KW-0489">Methyltransferase</keyword>
<dbReference type="GO" id="GO:0008168">
    <property type="term" value="F:methyltransferase activity"/>
    <property type="evidence" value="ECO:0007669"/>
    <property type="project" value="UniProtKB-KW"/>
</dbReference>
<dbReference type="GO" id="GO:0032259">
    <property type="term" value="P:methylation"/>
    <property type="evidence" value="ECO:0007669"/>
    <property type="project" value="UniProtKB-KW"/>
</dbReference>
<organism evidence="5 6">
    <name type="scientific">Microbacterium helvum</name>
    <dbReference type="NCBI Taxonomy" id="2773713"/>
    <lineage>
        <taxon>Bacteria</taxon>
        <taxon>Bacillati</taxon>
        <taxon>Actinomycetota</taxon>
        <taxon>Actinomycetes</taxon>
        <taxon>Micrococcales</taxon>
        <taxon>Microbacteriaceae</taxon>
        <taxon>Microbacterium</taxon>
    </lineage>
</organism>
<evidence type="ECO:0000313" key="5">
    <source>
        <dbReference type="EMBL" id="MBD3940490.1"/>
    </source>
</evidence>
<protein>
    <submittedName>
        <fullName evidence="5">Class I SAM-dependent methyltransferase</fullName>
    </submittedName>
</protein>
<reference evidence="5 6" key="1">
    <citation type="submission" date="2020-09" db="EMBL/GenBank/DDBJ databases">
        <title>Isolation and identification of active actinomycetes.</title>
        <authorList>
            <person name="Li X."/>
        </authorList>
    </citation>
    <scope>NUCLEOTIDE SEQUENCE [LARGE SCALE GENOMIC DNA]</scope>
    <source>
        <strain evidence="5 6">NEAU-LLC</strain>
    </source>
</reference>
<keyword evidence="2" id="KW-0808">Transferase</keyword>
<dbReference type="InterPro" id="IPR041698">
    <property type="entry name" value="Methyltransf_25"/>
</dbReference>
<feature type="region of interest" description="Disordered" evidence="3">
    <location>
        <begin position="204"/>
        <end position="235"/>
    </location>
</feature>
<dbReference type="SUPFAM" id="SSF53335">
    <property type="entry name" value="S-adenosyl-L-methionine-dependent methyltransferases"/>
    <property type="match status" value="1"/>
</dbReference>
<dbReference type="Pfam" id="PF13649">
    <property type="entry name" value="Methyltransf_25"/>
    <property type="match status" value="1"/>
</dbReference>
<evidence type="ECO:0000313" key="6">
    <source>
        <dbReference type="Proteomes" id="UP000598426"/>
    </source>
</evidence>
<comment type="caution">
    <text evidence="5">The sequence shown here is derived from an EMBL/GenBank/DDBJ whole genome shotgun (WGS) entry which is preliminary data.</text>
</comment>